<sequence>MSFYEMIAAVFGGSLFGSFLGPLLLENIREKRHRNRVVKPAERLLLSAFESTDAPLLRLKDLAVRIGRSEQETREILLGIGAAGAIMTDGNEGWYLLSNPIPYVTKNIDRSDK</sequence>
<keyword evidence="1" id="KW-1133">Transmembrane helix</keyword>
<accession>A0ABQ5LQ87</accession>
<proteinExistence type="predicted"/>
<reference evidence="2" key="1">
    <citation type="journal article" date="2023" name="Int. J. Syst. Evol. Microbiol.">
        <title>Sinisalibacter aestuarii sp. nov., isolated from estuarine sediment of the Arakawa River.</title>
        <authorList>
            <person name="Arafat S.T."/>
            <person name="Hirano S."/>
            <person name="Sato A."/>
            <person name="Takeuchi K."/>
            <person name="Yasuda T."/>
            <person name="Terahara T."/>
            <person name="Hamada M."/>
            <person name="Kobayashi T."/>
        </authorList>
    </citation>
    <scope>NUCLEOTIDE SEQUENCE</scope>
    <source>
        <strain evidence="2">B-399</strain>
    </source>
</reference>
<dbReference type="Proteomes" id="UP001144205">
    <property type="component" value="Unassembled WGS sequence"/>
</dbReference>
<name>A0ABQ5LQ87_9RHOB</name>
<dbReference type="RefSeq" id="WP_281840403.1">
    <property type="nucleotide sequence ID" value="NZ_BROH01000001.1"/>
</dbReference>
<keyword evidence="3" id="KW-1185">Reference proteome</keyword>
<protein>
    <recommendedName>
        <fullName evidence="4">Transcriptional regulator</fullName>
    </recommendedName>
</protein>
<feature type="transmembrane region" description="Helical" evidence="1">
    <location>
        <begin position="6"/>
        <end position="25"/>
    </location>
</feature>
<evidence type="ECO:0000256" key="1">
    <source>
        <dbReference type="SAM" id="Phobius"/>
    </source>
</evidence>
<organism evidence="2 3">
    <name type="scientific">Sinisalibacter aestuarii</name>
    <dbReference type="NCBI Taxonomy" id="2949426"/>
    <lineage>
        <taxon>Bacteria</taxon>
        <taxon>Pseudomonadati</taxon>
        <taxon>Pseudomonadota</taxon>
        <taxon>Alphaproteobacteria</taxon>
        <taxon>Rhodobacterales</taxon>
        <taxon>Roseobacteraceae</taxon>
        <taxon>Sinisalibacter</taxon>
    </lineage>
</organism>
<dbReference type="EMBL" id="BROH01000001">
    <property type="protein sequence ID" value="GKY86436.1"/>
    <property type="molecule type" value="Genomic_DNA"/>
</dbReference>
<comment type="caution">
    <text evidence="2">The sequence shown here is derived from an EMBL/GenBank/DDBJ whole genome shotgun (WGS) entry which is preliminary data.</text>
</comment>
<evidence type="ECO:0000313" key="2">
    <source>
        <dbReference type="EMBL" id="GKY86436.1"/>
    </source>
</evidence>
<keyword evidence="1" id="KW-0472">Membrane</keyword>
<keyword evidence="1" id="KW-0812">Transmembrane</keyword>
<evidence type="ECO:0000313" key="3">
    <source>
        <dbReference type="Proteomes" id="UP001144205"/>
    </source>
</evidence>
<evidence type="ECO:0008006" key="4">
    <source>
        <dbReference type="Google" id="ProtNLM"/>
    </source>
</evidence>
<gene>
    <name evidence="2" type="ORF">STA1M1_03050</name>
</gene>